<dbReference type="AlphaFoldDB" id="A0A8F5BPN9"/>
<gene>
    <name evidence="1" type="ORF">J5U23_02020</name>
</gene>
<evidence type="ECO:0000313" key="1">
    <source>
        <dbReference type="EMBL" id="QXJ29151.1"/>
    </source>
</evidence>
<proteinExistence type="predicted"/>
<dbReference type="Proteomes" id="UP000694018">
    <property type="component" value="Chromosome"/>
</dbReference>
<organism evidence="1 2">
    <name type="scientific">Saccharolobus shibatae (strain ATCC 51178 / DSM 5389 / JCM 8931 / NBRC 15437 / B12)</name>
    <name type="common">Sulfolobus shibatae</name>
    <dbReference type="NCBI Taxonomy" id="523848"/>
    <lineage>
        <taxon>Archaea</taxon>
        <taxon>Thermoproteota</taxon>
        <taxon>Thermoprotei</taxon>
        <taxon>Sulfolobales</taxon>
        <taxon>Sulfolobaceae</taxon>
        <taxon>Saccharolobus</taxon>
    </lineage>
</organism>
<dbReference type="KEGG" id="sshi:J5U23_02020"/>
<name>A0A8F5BPN9_SACSH</name>
<dbReference type="EMBL" id="CP077717">
    <property type="protein sequence ID" value="QXJ29151.1"/>
    <property type="molecule type" value="Genomic_DNA"/>
</dbReference>
<accession>A0A8F5BPN9</accession>
<evidence type="ECO:0000313" key="2">
    <source>
        <dbReference type="Proteomes" id="UP000694018"/>
    </source>
</evidence>
<protein>
    <submittedName>
        <fullName evidence="1">Uncharacterized protein</fullName>
    </submittedName>
</protein>
<sequence length="37" mass="4212">MLKMSELIEATRYILLLINVYPLAFTKKKTISIIEGG</sequence>
<reference evidence="1" key="1">
    <citation type="journal article" date="2021" name="Environ. Microbiol.">
        <title>New insights into the diversity and evolution of the archaeal mobilome from three complete genomes of Saccharolobus shibatae.</title>
        <authorList>
            <person name="Medvedeva S."/>
            <person name="Brandt D."/>
            <person name="Cvirkaite-Krupovic V."/>
            <person name="Liu Y."/>
            <person name="Severinov K."/>
            <person name="Ishino S."/>
            <person name="Ishino Y."/>
            <person name="Prangishvili D."/>
            <person name="Kalinowski J."/>
            <person name="Krupovic M."/>
        </authorList>
    </citation>
    <scope>NUCLEOTIDE SEQUENCE</scope>
    <source>
        <strain evidence="1">B12</strain>
    </source>
</reference>